<comment type="caution">
    <text evidence="1">The sequence shown here is derived from an EMBL/GenBank/DDBJ whole genome shotgun (WGS) entry which is preliminary data.</text>
</comment>
<dbReference type="EMBL" id="BSXG01000110">
    <property type="protein sequence ID" value="GME43658.1"/>
    <property type="molecule type" value="Genomic_DNA"/>
</dbReference>
<protein>
    <submittedName>
        <fullName evidence="1">Uv-damaged DNA-binding protein</fullName>
    </submittedName>
</protein>
<evidence type="ECO:0000313" key="2">
    <source>
        <dbReference type="Proteomes" id="UP001165186"/>
    </source>
</evidence>
<organism evidence="1 2">
    <name type="scientific">Neofusicoccum parvum</name>
    <dbReference type="NCBI Taxonomy" id="310453"/>
    <lineage>
        <taxon>Eukaryota</taxon>
        <taxon>Fungi</taxon>
        <taxon>Dikarya</taxon>
        <taxon>Ascomycota</taxon>
        <taxon>Pezizomycotina</taxon>
        <taxon>Dothideomycetes</taxon>
        <taxon>Dothideomycetes incertae sedis</taxon>
        <taxon>Botryosphaeriales</taxon>
        <taxon>Botryosphaeriaceae</taxon>
        <taxon>Neofusicoccum</taxon>
    </lineage>
</organism>
<evidence type="ECO:0000313" key="1">
    <source>
        <dbReference type="EMBL" id="GME43658.1"/>
    </source>
</evidence>
<sequence length="157" mass="17873">MCQLCRVTDIADRDRWVHAPSLKRALPNHSLTQPQPKPLERTLAELRHVVRRAHPDVEAYNNGNQPASPARERHRQGLVTTARVVLAALALLESERGEWWARKGAQRREWERAAAWQRLTALQSVNNKTQAMVREMEAKVGMFARWSLGVEGLEAGE</sequence>
<name>A0ACB5SJ71_9PEZI</name>
<accession>A0ACB5SJ71</accession>
<dbReference type="Proteomes" id="UP001165186">
    <property type="component" value="Unassembled WGS sequence"/>
</dbReference>
<gene>
    <name evidence="1" type="primary">g11863</name>
    <name evidence="1" type="ORF">NpPPO83_00011863</name>
</gene>
<proteinExistence type="predicted"/>
<keyword evidence="2" id="KW-1185">Reference proteome</keyword>
<reference evidence="1" key="1">
    <citation type="submission" date="2024-09" db="EMBL/GenBank/DDBJ databases">
        <title>Draft Genome Sequences of Neofusicoccum parvum.</title>
        <authorList>
            <person name="Ashida A."/>
            <person name="Camagna M."/>
            <person name="Tanaka A."/>
            <person name="Takemoto D."/>
        </authorList>
    </citation>
    <scope>NUCLEOTIDE SEQUENCE</scope>
    <source>
        <strain evidence="1">PPO83</strain>
    </source>
</reference>
<keyword evidence="1" id="KW-0238">DNA-binding</keyword>